<feature type="non-terminal residue" evidence="7">
    <location>
        <position position="344"/>
    </location>
</feature>
<comment type="subcellular location">
    <subcellularLocation>
        <location evidence="1">Membrane</location>
        <topology evidence="1">Multi-pass membrane protein</topology>
    </subcellularLocation>
</comment>
<dbReference type="PANTHER" id="PTHR22773">
    <property type="entry name" value="NADH DEHYDROGENASE"/>
    <property type="match status" value="1"/>
</dbReference>
<feature type="transmembrane region" description="Helical" evidence="5">
    <location>
        <begin position="33"/>
        <end position="51"/>
    </location>
</feature>
<proteinExistence type="predicted"/>
<feature type="transmembrane region" description="Helical" evidence="5">
    <location>
        <begin position="197"/>
        <end position="220"/>
    </location>
</feature>
<feature type="transmembrane region" description="Helical" evidence="5">
    <location>
        <begin position="71"/>
        <end position="88"/>
    </location>
</feature>
<feature type="transmembrane region" description="Helical" evidence="5">
    <location>
        <begin position="100"/>
        <end position="117"/>
    </location>
</feature>
<accession>A0A382J9J4</accession>
<dbReference type="Pfam" id="PF00361">
    <property type="entry name" value="Proton_antipo_M"/>
    <property type="match status" value="1"/>
</dbReference>
<feature type="transmembrane region" description="Helical" evidence="5">
    <location>
        <begin position="154"/>
        <end position="177"/>
    </location>
</feature>
<evidence type="ECO:0000256" key="4">
    <source>
        <dbReference type="ARBA" id="ARBA00023136"/>
    </source>
</evidence>
<sequence>MQTIIYILPELFLSLAIMSLLMVGAFIKKSFKLVNLLTIFSLIFAIILLLNQPSEIIKIFNESYIIDRLSIFMKVLTLLFCLFVLLSSKDYVKSTSIDKIEYPIIILASTLGMILMISSYDLIVFYLGLELQSLGLYILSSFRRDDEKSTEAGLKYFVLSALASGLLLYGCSLIYGFTGSTNFEVISANLDGSNTGAVFGIVFIIVGLAFKVSAVPFHMWTPDVYEGSPTSVTSFFALVPKIAALAVFIRFMYVPFINVINQWQIIIVFLSIASMILGAVAAIGQNNIKRLMAYSSIGHMGYALAGLATGTNAGIQSTIIYLTIYLVMNLGAFGCIFMMKRENV</sequence>
<dbReference type="GO" id="GO:0008137">
    <property type="term" value="F:NADH dehydrogenase (ubiquinone) activity"/>
    <property type="evidence" value="ECO:0007669"/>
    <property type="project" value="InterPro"/>
</dbReference>
<feature type="transmembrane region" description="Helical" evidence="5">
    <location>
        <begin position="265"/>
        <end position="284"/>
    </location>
</feature>
<reference evidence="7" key="1">
    <citation type="submission" date="2018-05" db="EMBL/GenBank/DDBJ databases">
        <authorList>
            <person name="Lanie J.A."/>
            <person name="Ng W.-L."/>
            <person name="Kazmierczak K.M."/>
            <person name="Andrzejewski T.M."/>
            <person name="Davidsen T.M."/>
            <person name="Wayne K.J."/>
            <person name="Tettelin H."/>
            <person name="Glass J.I."/>
            <person name="Rusch D."/>
            <person name="Podicherti R."/>
            <person name="Tsui H.-C.T."/>
            <person name="Winkler M.E."/>
        </authorList>
    </citation>
    <scope>NUCLEOTIDE SEQUENCE</scope>
</reference>
<protein>
    <recommendedName>
        <fullName evidence="6">NADH:quinone oxidoreductase/Mrp antiporter transmembrane domain-containing protein</fullName>
    </recommendedName>
</protein>
<evidence type="ECO:0000256" key="5">
    <source>
        <dbReference type="SAM" id="Phobius"/>
    </source>
</evidence>
<feature type="transmembrane region" description="Helical" evidence="5">
    <location>
        <begin position="6"/>
        <end position="26"/>
    </location>
</feature>
<evidence type="ECO:0000259" key="6">
    <source>
        <dbReference type="Pfam" id="PF00361"/>
    </source>
</evidence>
<feature type="domain" description="NADH:quinone oxidoreductase/Mrp antiporter transmembrane" evidence="6">
    <location>
        <begin position="119"/>
        <end position="340"/>
    </location>
</feature>
<organism evidence="7">
    <name type="scientific">marine metagenome</name>
    <dbReference type="NCBI Taxonomy" id="408172"/>
    <lineage>
        <taxon>unclassified sequences</taxon>
        <taxon>metagenomes</taxon>
        <taxon>ecological metagenomes</taxon>
    </lineage>
</organism>
<dbReference type="NCBIfam" id="TIGR01770">
    <property type="entry name" value="NDH_I_N"/>
    <property type="match status" value="1"/>
</dbReference>
<dbReference type="InterPro" id="IPR010096">
    <property type="entry name" value="NADH-Q_OxRdtase_suN/2"/>
</dbReference>
<keyword evidence="2 5" id="KW-0812">Transmembrane</keyword>
<name>A0A382J9J4_9ZZZZ</name>
<dbReference type="PRINTS" id="PR01434">
    <property type="entry name" value="NADHDHGNASE5"/>
</dbReference>
<feature type="transmembrane region" description="Helical" evidence="5">
    <location>
        <begin position="232"/>
        <end position="253"/>
    </location>
</feature>
<feature type="transmembrane region" description="Helical" evidence="5">
    <location>
        <begin position="123"/>
        <end position="142"/>
    </location>
</feature>
<dbReference type="GO" id="GO:0016020">
    <property type="term" value="C:membrane"/>
    <property type="evidence" value="ECO:0007669"/>
    <property type="project" value="UniProtKB-SubCell"/>
</dbReference>
<keyword evidence="4 5" id="KW-0472">Membrane</keyword>
<dbReference type="AlphaFoldDB" id="A0A382J9J4"/>
<keyword evidence="3 5" id="KW-1133">Transmembrane helix</keyword>
<dbReference type="EMBL" id="UINC01072648">
    <property type="protein sequence ID" value="SVC08438.1"/>
    <property type="molecule type" value="Genomic_DNA"/>
</dbReference>
<dbReference type="GO" id="GO:0042773">
    <property type="term" value="P:ATP synthesis coupled electron transport"/>
    <property type="evidence" value="ECO:0007669"/>
    <property type="project" value="InterPro"/>
</dbReference>
<gene>
    <name evidence="7" type="ORF">METZ01_LOCUS261292</name>
</gene>
<feature type="transmembrane region" description="Helical" evidence="5">
    <location>
        <begin position="319"/>
        <end position="339"/>
    </location>
</feature>
<evidence type="ECO:0000256" key="2">
    <source>
        <dbReference type="ARBA" id="ARBA00022692"/>
    </source>
</evidence>
<dbReference type="InterPro" id="IPR001750">
    <property type="entry name" value="ND/Mrp_TM"/>
</dbReference>
<feature type="transmembrane region" description="Helical" evidence="5">
    <location>
        <begin position="291"/>
        <end position="313"/>
    </location>
</feature>
<evidence type="ECO:0000256" key="1">
    <source>
        <dbReference type="ARBA" id="ARBA00004141"/>
    </source>
</evidence>
<evidence type="ECO:0000256" key="3">
    <source>
        <dbReference type="ARBA" id="ARBA00022989"/>
    </source>
</evidence>
<evidence type="ECO:0000313" key="7">
    <source>
        <dbReference type="EMBL" id="SVC08438.1"/>
    </source>
</evidence>